<dbReference type="RefSeq" id="WP_052480079.1">
    <property type="nucleotide sequence ID" value="NZ_JPRK01000004.1"/>
</dbReference>
<sequence>MKNPLISIIIPTYNRAHLISETLDSVLAQTYTNWECIIVDDGSTDNAFEVLNRYVMLDNRFKYFDRPTEKLKGPSSCRNFGIEKAAGEYIVFLDSDDLLSEKCLEDRIDFVQLNLDFDLWIFRTKTFQKEINDGGRVFNKTMKTYSDTSYLKMFLSGLNPFCVTSPLWKCDFLKSIDGFDERLSVFEDPELHIRAFLNEGRSITSRSDSCDSFYRVSHPDFNFPRNREKMIKTHESAFLLFKTYLEKHNKIMRSNCIDFFKNYVFYDGTFYDSVRFYFLYLRFNIFNFKQIILVPVIILYKLMKIENFKGLGVYKLRNLIFSK</sequence>
<protein>
    <recommendedName>
        <fullName evidence="2">Glycosyltransferase 2-like domain-containing protein</fullName>
    </recommendedName>
</protein>
<keyword evidence="1" id="KW-0472">Membrane</keyword>
<dbReference type="PANTHER" id="PTHR22916">
    <property type="entry name" value="GLYCOSYLTRANSFERASE"/>
    <property type="match status" value="1"/>
</dbReference>
<dbReference type="InterPro" id="IPR001173">
    <property type="entry name" value="Glyco_trans_2-like"/>
</dbReference>
<feature type="transmembrane region" description="Helical" evidence="1">
    <location>
        <begin position="277"/>
        <end position="300"/>
    </location>
</feature>
<organism evidence="3 4">
    <name type="scientific">Flavobacterium hibernum</name>
    <dbReference type="NCBI Taxonomy" id="37752"/>
    <lineage>
        <taxon>Bacteria</taxon>
        <taxon>Pseudomonadati</taxon>
        <taxon>Bacteroidota</taxon>
        <taxon>Flavobacteriia</taxon>
        <taxon>Flavobacteriales</taxon>
        <taxon>Flavobacteriaceae</taxon>
        <taxon>Flavobacterium</taxon>
    </lineage>
</organism>
<name>A0ABX4CA15_9FLAO</name>
<dbReference type="SUPFAM" id="SSF53448">
    <property type="entry name" value="Nucleotide-diphospho-sugar transferases"/>
    <property type="match status" value="1"/>
</dbReference>
<dbReference type="Pfam" id="PF00535">
    <property type="entry name" value="Glycos_transf_2"/>
    <property type="match status" value="1"/>
</dbReference>
<evidence type="ECO:0000313" key="3">
    <source>
        <dbReference type="EMBL" id="OXA89694.1"/>
    </source>
</evidence>
<reference evidence="3 4" key="1">
    <citation type="submission" date="2016-11" db="EMBL/GenBank/DDBJ databases">
        <title>Whole genomes of Flavobacteriaceae.</title>
        <authorList>
            <person name="Stine C."/>
            <person name="Li C."/>
            <person name="Tadesse D."/>
        </authorList>
    </citation>
    <scope>NUCLEOTIDE SEQUENCE [LARGE SCALE GENOMIC DNA]</scope>
    <source>
        <strain evidence="3 4">ATCC 51468</strain>
    </source>
</reference>
<gene>
    <name evidence="3" type="ORF">B0A73_04750</name>
</gene>
<proteinExistence type="predicted"/>
<keyword evidence="4" id="KW-1185">Reference proteome</keyword>
<dbReference type="EMBL" id="MUGX01000008">
    <property type="protein sequence ID" value="OXA89694.1"/>
    <property type="molecule type" value="Genomic_DNA"/>
</dbReference>
<dbReference type="Proteomes" id="UP000198302">
    <property type="component" value="Unassembled WGS sequence"/>
</dbReference>
<keyword evidence="1" id="KW-0812">Transmembrane</keyword>
<keyword evidence="1" id="KW-1133">Transmembrane helix</keyword>
<dbReference type="CDD" id="cd00761">
    <property type="entry name" value="Glyco_tranf_GTA_type"/>
    <property type="match status" value="1"/>
</dbReference>
<feature type="domain" description="Glycosyltransferase 2-like" evidence="2">
    <location>
        <begin position="7"/>
        <end position="113"/>
    </location>
</feature>
<dbReference type="Gene3D" id="3.90.550.10">
    <property type="entry name" value="Spore Coat Polysaccharide Biosynthesis Protein SpsA, Chain A"/>
    <property type="match status" value="1"/>
</dbReference>
<evidence type="ECO:0000313" key="4">
    <source>
        <dbReference type="Proteomes" id="UP000198302"/>
    </source>
</evidence>
<evidence type="ECO:0000256" key="1">
    <source>
        <dbReference type="SAM" id="Phobius"/>
    </source>
</evidence>
<comment type="caution">
    <text evidence="3">The sequence shown here is derived from an EMBL/GenBank/DDBJ whole genome shotgun (WGS) entry which is preliminary data.</text>
</comment>
<accession>A0ABX4CA15</accession>
<dbReference type="InterPro" id="IPR029044">
    <property type="entry name" value="Nucleotide-diphossugar_trans"/>
</dbReference>
<evidence type="ECO:0000259" key="2">
    <source>
        <dbReference type="Pfam" id="PF00535"/>
    </source>
</evidence>